<reference evidence="2" key="1">
    <citation type="journal article" date="2023" name="Front. Plant Sci.">
        <title>Chromosomal-level genome assembly of Melastoma candidum provides insights into trichome evolution.</title>
        <authorList>
            <person name="Zhong Y."/>
            <person name="Wu W."/>
            <person name="Sun C."/>
            <person name="Zou P."/>
            <person name="Liu Y."/>
            <person name="Dai S."/>
            <person name="Zhou R."/>
        </authorList>
    </citation>
    <scope>NUCLEOTIDE SEQUENCE [LARGE SCALE GENOMIC DNA]</scope>
</reference>
<name>A0ACB9LMY6_9MYRT</name>
<organism evidence="1 2">
    <name type="scientific">Melastoma candidum</name>
    <dbReference type="NCBI Taxonomy" id="119954"/>
    <lineage>
        <taxon>Eukaryota</taxon>
        <taxon>Viridiplantae</taxon>
        <taxon>Streptophyta</taxon>
        <taxon>Embryophyta</taxon>
        <taxon>Tracheophyta</taxon>
        <taxon>Spermatophyta</taxon>
        <taxon>Magnoliopsida</taxon>
        <taxon>eudicotyledons</taxon>
        <taxon>Gunneridae</taxon>
        <taxon>Pentapetalae</taxon>
        <taxon>rosids</taxon>
        <taxon>malvids</taxon>
        <taxon>Myrtales</taxon>
        <taxon>Melastomataceae</taxon>
        <taxon>Melastomatoideae</taxon>
        <taxon>Melastomateae</taxon>
        <taxon>Melastoma</taxon>
    </lineage>
</organism>
<evidence type="ECO:0000313" key="1">
    <source>
        <dbReference type="EMBL" id="KAI4312282.1"/>
    </source>
</evidence>
<gene>
    <name evidence="1" type="ORF">MLD38_037107</name>
</gene>
<dbReference type="Proteomes" id="UP001057402">
    <property type="component" value="Chromosome 11"/>
</dbReference>
<sequence length="132" mass="14577">MNSLKSLIAAMIIAVVISCSLGTVKGKDLTHQVGYCNTKINAKESKEEGDSSRLINWLIYQTPVLDYRQHVSYNGYYAAAECTVNISPDDCTGCLENISNQISALCGLTDGAQLNVPACHLRFEHYQFPVDW</sequence>
<comment type="caution">
    <text evidence="1">The sequence shown here is derived from an EMBL/GenBank/DDBJ whole genome shotgun (WGS) entry which is preliminary data.</text>
</comment>
<evidence type="ECO:0000313" key="2">
    <source>
        <dbReference type="Proteomes" id="UP001057402"/>
    </source>
</evidence>
<dbReference type="EMBL" id="CM042890">
    <property type="protein sequence ID" value="KAI4312282.1"/>
    <property type="molecule type" value="Genomic_DNA"/>
</dbReference>
<protein>
    <submittedName>
        <fullName evidence="1">Uncharacterized protein</fullName>
    </submittedName>
</protein>
<accession>A0ACB9LMY6</accession>
<proteinExistence type="predicted"/>
<keyword evidence="2" id="KW-1185">Reference proteome</keyword>